<dbReference type="Gene3D" id="1.20.1250.20">
    <property type="entry name" value="MFS general substrate transporter like domains"/>
    <property type="match status" value="1"/>
</dbReference>
<feature type="transmembrane region" description="Helical" evidence="6">
    <location>
        <begin position="186"/>
        <end position="207"/>
    </location>
</feature>
<dbReference type="PROSITE" id="PS50850">
    <property type="entry name" value="MFS"/>
    <property type="match status" value="1"/>
</dbReference>
<dbReference type="Pfam" id="PF07690">
    <property type="entry name" value="MFS_1"/>
    <property type="match status" value="1"/>
</dbReference>
<comment type="subcellular location">
    <subcellularLocation>
        <location evidence="1">Membrane</location>
        <topology evidence="1">Multi-pass membrane protein</topology>
    </subcellularLocation>
</comment>
<accession>A0A1V6TBY7</accession>
<reference evidence="9" key="1">
    <citation type="journal article" date="2017" name="Nat. Microbiol.">
        <title>Global analysis of biosynthetic gene clusters reveals vast potential of secondary metabolite production in Penicillium species.</title>
        <authorList>
            <person name="Nielsen J.C."/>
            <person name="Grijseels S."/>
            <person name="Prigent S."/>
            <person name="Ji B."/>
            <person name="Dainat J."/>
            <person name="Nielsen K.F."/>
            <person name="Frisvad J.C."/>
            <person name="Workman M."/>
            <person name="Nielsen J."/>
        </authorList>
    </citation>
    <scope>NUCLEOTIDE SEQUENCE [LARGE SCALE GENOMIC DNA]</scope>
    <source>
        <strain evidence="9">IBT 24891</strain>
    </source>
</reference>
<feature type="transmembrane region" description="Helical" evidence="6">
    <location>
        <begin position="158"/>
        <end position="180"/>
    </location>
</feature>
<evidence type="ECO:0000256" key="4">
    <source>
        <dbReference type="ARBA" id="ARBA00022989"/>
    </source>
</evidence>
<dbReference type="GO" id="GO:0016020">
    <property type="term" value="C:membrane"/>
    <property type="evidence" value="ECO:0007669"/>
    <property type="project" value="UniProtKB-SubCell"/>
</dbReference>
<evidence type="ECO:0000256" key="1">
    <source>
        <dbReference type="ARBA" id="ARBA00004141"/>
    </source>
</evidence>
<dbReference type="STRING" id="303698.A0A1V6TBY7"/>
<name>A0A1V6TBY7_9EURO</name>
<evidence type="ECO:0000256" key="6">
    <source>
        <dbReference type="SAM" id="Phobius"/>
    </source>
</evidence>
<evidence type="ECO:0000256" key="2">
    <source>
        <dbReference type="ARBA" id="ARBA00022448"/>
    </source>
</evidence>
<dbReference type="PANTHER" id="PTHR23506:SF29">
    <property type="entry name" value="TRANSPORTER, PUTATIVE (AFU_ORTHOLOGUE AFUA_2G10530)-RELATED"/>
    <property type="match status" value="1"/>
</dbReference>
<dbReference type="InterPro" id="IPR036259">
    <property type="entry name" value="MFS_trans_sf"/>
</dbReference>
<evidence type="ECO:0000256" key="3">
    <source>
        <dbReference type="ARBA" id="ARBA00022692"/>
    </source>
</evidence>
<dbReference type="PANTHER" id="PTHR23506">
    <property type="entry name" value="GH10249P"/>
    <property type="match status" value="1"/>
</dbReference>
<dbReference type="Gene3D" id="1.20.1720.10">
    <property type="entry name" value="Multidrug resistance protein D"/>
    <property type="match status" value="1"/>
</dbReference>
<sequence length="474" mass="51420">MARRQSLPFLTKERRPWLLSLRSSQSFIITTISLSMFTDLFLYTMIVPIMPSALVSRAGVNFEDREFWNSSLLIAEAVAALICSPIFGYILDVSGTRQGPYLTGLILLFASMVLFSISTSVIWYVVARIFQGAATAMVTVAGLAIVTDAVDKRHLGQMIGWIGTAMTLGFMSGPVLGGVVYSIGGFHAAFGMGFALIVLDLGLRLAVIEKRVVESWISSENGIEDSFADEDYPDHGYGATSSPLLSKPLRSGGEFALFQLLRRPTILIVLWAVTVSAIVTSALDVTLTIFVEDLFKWDVLGAGLIFIPGASAAILQPFFGYLTDRFGSRIIAFVSFLALAPALILLRLVEENTFSHKTILCIILAIIGMSVDLSEPALLVELQRALDDMEEEDPSVFTGKGAIAQAFGLQSMAHFGGFALGPIIGGFVSVQYGWNLMTLLLGLLSFITAVPMLRLSGPVVYDRVSDAERSRLID</sequence>
<dbReference type="Proteomes" id="UP000191285">
    <property type="component" value="Unassembled WGS sequence"/>
</dbReference>
<comment type="caution">
    <text evidence="8">The sequence shown here is derived from an EMBL/GenBank/DDBJ whole genome shotgun (WGS) entry which is preliminary data.</text>
</comment>
<feature type="transmembrane region" description="Helical" evidence="6">
    <location>
        <begin position="354"/>
        <end position="374"/>
    </location>
</feature>
<dbReference type="AlphaFoldDB" id="A0A1V6TBY7"/>
<dbReference type="EMBL" id="MLKD01000008">
    <property type="protein sequence ID" value="OQE23837.1"/>
    <property type="molecule type" value="Genomic_DNA"/>
</dbReference>
<feature type="transmembrane region" description="Helical" evidence="6">
    <location>
        <begin position="266"/>
        <end position="291"/>
    </location>
</feature>
<keyword evidence="3 6" id="KW-0812">Transmembrane</keyword>
<proteinExistence type="predicted"/>
<dbReference type="CDD" id="cd17325">
    <property type="entry name" value="MFS_MdtG_SLC18_like"/>
    <property type="match status" value="1"/>
</dbReference>
<feature type="transmembrane region" description="Helical" evidence="6">
    <location>
        <begin position="297"/>
        <end position="318"/>
    </location>
</feature>
<keyword evidence="2" id="KW-0813">Transport</keyword>
<organism evidence="8 9">
    <name type="scientific">Penicillium steckii</name>
    <dbReference type="NCBI Taxonomy" id="303698"/>
    <lineage>
        <taxon>Eukaryota</taxon>
        <taxon>Fungi</taxon>
        <taxon>Dikarya</taxon>
        <taxon>Ascomycota</taxon>
        <taxon>Pezizomycotina</taxon>
        <taxon>Eurotiomycetes</taxon>
        <taxon>Eurotiomycetidae</taxon>
        <taxon>Eurotiales</taxon>
        <taxon>Aspergillaceae</taxon>
        <taxon>Penicillium</taxon>
    </lineage>
</organism>
<keyword evidence="9" id="KW-1185">Reference proteome</keyword>
<evidence type="ECO:0000256" key="5">
    <source>
        <dbReference type="ARBA" id="ARBA00023136"/>
    </source>
</evidence>
<dbReference type="SUPFAM" id="SSF103473">
    <property type="entry name" value="MFS general substrate transporter"/>
    <property type="match status" value="1"/>
</dbReference>
<dbReference type="InterPro" id="IPR050930">
    <property type="entry name" value="MFS_Vesicular_Transporter"/>
</dbReference>
<feature type="transmembrane region" description="Helical" evidence="6">
    <location>
        <begin position="415"/>
        <end position="434"/>
    </location>
</feature>
<dbReference type="InterPro" id="IPR020846">
    <property type="entry name" value="MFS_dom"/>
</dbReference>
<protein>
    <recommendedName>
        <fullName evidence="7">Major facilitator superfamily (MFS) profile domain-containing protein</fullName>
    </recommendedName>
</protein>
<evidence type="ECO:0000313" key="9">
    <source>
        <dbReference type="Proteomes" id="UP000191285"/>
    </source>
</evidence>
<feature type="domain" description="Major facilitator superfamily (MFS) profile" evidence="7">
    <location>
        <begin position="28"/>
        <end position="460"/>
    </location>
</feature>
<dbReference type="GO" id="GO:0022857">
    <property type="term" value="F:transmembrane transporter activity"/>
    <property type="evidence" value="ECO:0007669"/>
    <property type="project" value="InterPro"/>
</dbReference>
<feature type="transmembrane region" description="Helical" evidence="6">
    <location>
        <begin position="440"/>
        <end position="461"/>
    </location>
</feature>
<keyword evidence="5 6" id="KW-0472">Membrane</keyword>
<evidence type="ECO:0000259" key="7">
    <source>
        <dbReference type="PROSITE" id="PS50850"/>
    </source>
</evidence>
<feature type="transmembrane region" description="Helical" evidence="6">
    <location>
        <begin position="102"/>
        <end position="123"/>
    </location>
</feature>
<evidence type="ECO:0000313" key="8">
    <source>
        <dbReference type="EMBL" id="OQE23837.1"/>
    </source>
</evidence>
<gene>
    <name evidence="8" type="ORF">PENSTE_c008G06384</name>
</gene>
<feature type="transmembrane region" description="Helical" evidence="6">
    <location>
        <begin position="27"/>
        <end position="50"/>
    </location>
</feature>
<dbReference type="OrthoDB" id="5086884at2759"/>
<keyword evidence="4 6" id="KW-1133">Transmembrane helix</keyword>
<feature type="transmembrane region" description="Helical" evidence="6">
    <location>
        <begin position="70"/>
        <end position="90"/>
    </location>
</feature>
<dbReference type="PRINTS" id="PR01036">
    <property type="entry name" value="TCRTETB"/>
</dbReference>
<dbReference type="InterPro" id="IPR011701">
    <property type="entry name" value="MFS"/>
</dbReference>
<feature type="transmembrane region" description="Helical" evidence="6">
    <location>
        <begin position="330"/>
        <end position="348"/>
    </location>
</feature>
<feature type="transmembrane region" description="Helical" evidence="6">
    <location>
        <begin position="129"/>
        <end position="146"/>
    </location>
</feature>